<gene>
    <name evidence="1" type="ORF">S12H4_39964</name>
</gene>
<dbReference type="EMBL" id="BARW01024212">
    <property type="protein sequence ID" value="GAI89527.1"/>
    <property type="molecule type" value="Genomic_DNA"/>
</dbReference>
<evidence type="ECO:0000313" key="1">
    <source>
        <dbReference type="EMBL" id="GAI89527.1"/>
    </source>
</evidence>
<feature type="non-terminal residue" evidence="1">
    <location>
        <position position="1"/>
    </location>
</feature>
<proteinExistence type="predicted"/>
<sequence length="86" mass="9930">FWRSKGIQIPSKLPPVQAISLEKTQESNIFDEIYINNESRVDSMSQKVCGICQCVLFEEDETYDCQYGIVDALCFRSLEMLGKVWD</sequence>
<name>X1S920_9ZZZZ</name>
<dbReference type="AlphaFoldDB" id="X1S920"/>
<reference evidence="1" key="1">
    <citation type="journal article" date="2014" name="Front. Microbiol.">
        <title>High frequency of phylogenetically diverse reductive dehalogenase-homologous genes in deep subseafloor sedimentary metagenomes.</title>
        <authorList>
            <person name="Kawai M."/>
            <person name="Futagami T."/>
            <person name="Toyoda A."/>
            <person name="Takaki Y."/>
            <person name="Nishi S."/>
            <person name="Hori S."/>
            <person name="Arai W."/>
            <person name="Tsubouchi T."/>
            <person name="Morono Y."/>
            <person name="Uchiyama I."/>
            <person name="Ito T."/>
            <person name="Fujiyama A."/>
            <person name="Inagaki F."/>
            <person name="Takami H."/>
        </authorList>
    </citation>
    <scope>NUCLEOTIDE SEQUENCE</scope>
    <source>
        <strain evidence="1">Expedition CK06-06</strain>
    </source>
</reference>
<organism evidence="1">
    <name type="scientific">marine sediment metagenome</name>
    <dbReference type="NCBI Taxonomy" id="412755"/>
    <lineage>
        <taxon>unclassified sequences</taxon>
        <taxon>metagenomes</taxon>
        <taxon>ecological metagenomes</taxon>
    </lineage>
</organism>
<accession>X1S920</accession>
<comment type="caution">
    <text evidence="1">The sequence shown here is derived from an EMBL/GenBank/DDBJ whole genome shotgun (WGS) entry which is preliminary data.</text>
</comment>
<protein>
    <submittedName>
        <fullName evidence="1">Uncharacterized protein</fullName>
    </submittedName>
</protein>